<reference evidence="1" key="1">
    <citation type="journal article" date="2019" name="bioRxiv">
        <title>The Genome of the Zebra Mussel, Dreissena polymorpha: A Resource for Invasive Species Research.</title>
        <authorList>
            <person name="McCartney M.A."/>
            <person name="Auch B."/>
            <person name="Kono T."/>
            <person name="Mallez S."/>
            <person name="Zhang Y."/>
            <person name="Obille A."/>
            <person name="Becker A."/>
            <person name="Abrahante J.E."/>
            <person name="Garbe J."/>
            <person name="Badalamenti J.P."/>
            <person name="Herman A."/>
            <person name="Mangelson H."/>
            <person name="Liachko I."/>
            <person name="Sullivan S."/>
            <person name="Sone E.D."/>
            <person name="Koren S."/>
            <person name="Silverstein K.A.T."/>
            <person name="Beckman K.B."/>
            <person name="Gohl D.M."/>
        </authorList>
    </citation>
    <scope>NUCLEOTIDE SEQUENCE</scope>
    <source>
        <strain evidence="1">Duluth1</strain>
        <tissue evidence="1">Whole animal</tissue>
    </source>
</reference>
<evidence type="ECO:0000313" key="1">
    <source>
        <dbReference type="EMBL" id="KAH3770703.1"/>
    </source>
</evidence>
<name>A0A9D4IG39_DREPO</name>
<comment type="caution">
    <text evidence="1">The sequence shown here is derived from an EMBL/GenBank/DDBJ whole genome shotgun (WGS) entry which is preliminary data.</text>
</comment>
<proteinExistence type="predicted"/>
<protein>
    <submittedName>
        <fullName evidence="1">Uncharacterized protein</fullName>
    </submittedName>
</protein>
<sequence length="72" mass="7734">MSHGVGAGKNPSANKIAPTVAVYAIVMNARNEKLPAWHRLTTVVSIKGHLVDSVSSRVCPSTFSKDRDLCWG</sequence>
<gene>
    <name evidence="1" type="ORF">DPMN_171995</name>
</gene>
<accession>A0A9D4IG39</accession>
<dbReference type="AlphaFoldDB" id="A0A9D4IG39"/>
<dbReference type="Proteomes" id="UP000828390">
    <property type="component" value="Unassembled WGS sequence"/>
</dbReference>
<reference evidence="1" key="2">
    <citation type="submission" date="2020-11" db="EMBL/GenBank/DDBJ databases">
        <authorList>
            <person name="McCartney M.A."/>
            <person name="Auch B."/>
            <person name="Kono T."/>
            <person name="Mallez S."/>
            <person name="Becker A."/>
            <person name="Gohl D.M."/>
            <person name="Silverstein K.A.T."/>
            <person name="Koren S."/>
            <person name="Bechman K.B."/>
            <person name="Herman A."/>
            <person name="Abrahante J.E."/>
            <person name="Garbe J."/>
        </authorList>
    </citation>
    <scope>NUCLEOTIDE SEQUENCE</scope>
    <source>
        <strain evidence="1">Duluth1</strain>
        <tissue evidence="1">Whole animal</tissue>
    </source>
</reference>
<dbReference type="EMBL" id="JAIWYP010000009">
    <property type="protein sequence ID" value="KAH3770703.1"/>
    <property type="molecule type" value="Genomic_DNA"/>
</dbReference>
<keyword evidence="2" id="KW-1185">Reference proteome</keyword>
<evidence type="ECO:0000313" key="2">
    <source>
        <dbReference type="Proteomes" id="UP000828390"/>
    </source>
</evidence>
<organism evidence="1 2">
    <name type="scientific">Dreissena polymorpha</name>
    <name type="common">Zebra mussel</name>
    <name type="synonym">Mytilus polymorpha</name>
    <dbReference type="NCBI Taxonomy" id="45954"/>
    <lineage>
        <taxon>Eukaryota</taxon>
        <taxon>Metazoa</taxon>
        <taxon>Spiralia</taxon>
        <taxon>Lophotrochozoa</taxon>
        <taxon>Mollusca</taxon>
        <taxon>Bivalvia</taxon>
        <taxon>Autobranchia</taxon>
        <taxon>Heteroconchia</taxon>
        <taxon>Euheterodonta</taxon>
        <taxon>Imparidentia</taxon>
        <taxon>Neoheterodontei</taxon>
        <taxon>Myida</taxon>
        <taxon>Dreissenoidea</taxon>
        <taxon>Dreissenidae</taxon>
        <taxon>Dreissena</taxon>
    </lineage>
</organism>